<reference evidence="2 3" key="2">
    <citation type="submission" date="2007-04" db="EMBL/GenBank/DDBJ databases">
        <title>Draft genome sequence of Ruminococcus obeum (ATCC 29174).</title>
        <authorList>
            <person name="Sudarsanam P."/>
            <person name="Ley R."/>
            <person name="Guruge J."/>
            <person name="Turnbaugh P.J."/>
            <person name="Mahowald M."/>
            <person name="Liep D."/>
            <person name="Gordon J."/>
        </authorList>
    </citation>
    <scope>NUCLEOTIDE SEQUENCE [LARGE SCALE GENOMIC DNA]</scope>
    <source>
        <strain evidence="2 3">ATCC 29174</strain>
    </source>
</reference>
<feature type="compositionally biased region" description="Basic and acidic residues" evidence="1">
    <location>
        <begin position="36"/>
        <end position="61"/>
    </location>
</feature>
<feature type="region of interest" description="Disordered" evidence="1">
    <location>
        <begin position="24"/>
        <end position="88"/>
    </location>
</feature>
<dbReference type="HOGENOM" id="CLU_2462927_0_0_9"/>
<protein>
    <submittedName>
        <fullName evidence="2">Uncharacterized protein</fullName>
    </submittedName>
</protein>
<evidence type="ECO:0000256" key="1">
    <source>
        <dbReference type="SAM" id="MobiDB-lite"/>
    </source>
</evidence>
<evidence type="ECO:0000313" key="2">
    <source>
        <dbReference type="EMBL" id="EDM86197.1"/>
    </source>
</evidence>
<accession>A5ZVW2</accession>
<dbReference type="Proteomes" id="UP000006002">
    <property type="component" value="Unassembled WGS sequence"/>
</dbReference>
<dbReference type="AlphaFoldDB" id="A5ZVW2"/>
<reference evidence="2 3" key="1">
    <citation type="submission" date="2007-03" db="EMBL/GenBank/DDBJ databases">
        <authorList>
            <person name="Fulton L."/>
            <person name="Clifton S."/>
            <person name="Fulton B."/>
            <person name="Xu J."/>
            <person name="Minx P."/>
            <person name="Pepin K.H."/>
            <person name="Johnson M."/>
            <person name="Thiruvilangam P."/>
            <person name="Bhonagiri V."/>
            <person name="Nash W.E."/>
            <person name="Mardis E.R."/>
            <person name="Wilson R.K."/>
        </authorList>
    </citation>
    <scope>NUCLEOTIDE SEQUENCE [LARGE SCALE GENOMIC DNA]</scope>
    <source>
        <strain evidence="2 3">ATCC 29174</strain>
    </source>
</reference>
<dbReference type="EMBL" id="AAVO02000017">
    <property type="protein sequence ID" value="EDM86197.1"/>
    <property type="molecule type" value="Genomic_DNA"/>
</dbReference>
<name>A5ZVW2_9FIRM</name>
<comment type="caution">
    <text evidence="2">The sequence shown here is derived from an EMBL/GenBank/DDBJ whole genome shotgun (WGS) entry which is preliminary data.</text>
</comment>
<sequence length="88" mass="10200">MHSWEYFSAGGFSDFPADFYEESLGGVPEWQQQRNRVTEEEPQKPLPDVKIREKTDQKTGEKAGSYQRIPDRDHFADNSGGFDHIDHQ</sequence>
<gene>
    <name evidence="2" type="ORF">RUMOBE_03155</name>
</gene>
<organism evidence="2 3">
    <name type="scientific">Blautia obeum ATCC 29174</name>
    <dbReference type="NCBI Taxonomy" id="411459"/>
    <lineage>
        <taxon>Bacteria</taxon>
        <taxon>Bacillati</taxon>
        <taxon>Bacillota</taxon>
        <taxon>Clostridia</taxon>
        <taxon>Lachnospirales</taxon>
        <taxon>Lachnospiraceae</taxon>
        <taxon>Blautia</taxon>
    </lineage>
</organism>
<proteinExistence type="predicted"/>
<evidence type="ECO:0000313" key="3">
    <source>
        <dbReference type="Proteomes" id="UP000006002"/>
    </source>
</evidence>